<gene>
    <name evidence="2" type="ORF">HSACCH_00817</name>
</gene>
<accession>M5DYK6</accession>
<reference evidence="3" key="1">
    <citation type="journal article" date="2013" name="Genome Announc.">
        <title>Genome Sequence of Halanaerobium saccharolyticum subsp. saccharolyticum Strain DSM 6643T, a Halophilic Hydrogen-Producing Bacterium.</title>
        <authorList>
            <person name="Kivisto A."/>
            <person name="Larjo A."/>
            <person name="Ciranna A."/>
            <person name="Santala V."/>
            <person name="Roos C."/>
            <person name="Karp M."/>
        </authorList>
    </citation>
    <scope>NUCLEOTIDE SEQUENCE [LARGE SCALE GENOMIC DNA]</scope>
    <source>
        <strain evidence="3">DSM 6643</strain>
    </source>
</reference>
<dbReference type="STRING" id="1293054.HSACCH_00817"/>
<dbReference type="InParanoid" id="M5DYK6"/>
<evidence type="ECO:0000313" key="3">
    <source>
        <dbReference type="Proteomes" id="UP000012063"/>
    </source>
</evidence>
<dbReference type="RefSeq" id="WP_005488060.1">
    <property type="nucleotide sequence ID" value="NZ_CAUI01000005.1"/>
</dbReference>
<dbReference type="Pfam" id="PF01541">
    <property type="entry name" value="GIY-YIG"/>
    <property type="match status" value="1"/>
</dbReference>
<sequence>MKAIFSKTIKLFLLDGDPNKRMSCELSNWVGKAYKIPRSLMKESYDRNDLQNIGVYFLFGKDPNNPDDNMVYIGQTENIFNRLKQHLDQKEFWNEVVTVISKDDNLNRAHVRYLEYKLYEIADQVGRYKLENSTIPKAPSISEPDKAEMEEFIYNVKLLVNSLGYKVFEEIKEKQNKNENYFYIDSVRGAKGKGQITSEGFVVLKGSKMANNTVDSAQNWVIKKREKLLEKEIVIENNENYIFKKDYLFSSPSTAAAIVMGRNANGLREWKLKNGMTLKEFEKPDEE</sequence>
<dbReference type="AlphaFoldDB" id="M5DYK6"/>
<evidence type="ECO:0000313" key="2">
    <source>
        <dbReference type="EMBL" id="CCU78678.1"/>
    </source>
</evidence>
<dbReference type="CDD" id="cd10447">
    <property type="entry name" value="GIY-YIG_unchar_2"/>
    <property type="match status" value="1"/>
</dbReference>
<evidence type="ECO:0000259" key="1">
    <source>
        <dbReference type="PROSITE" id="PS50164"/>
    </source>
</evidence>
<protein>
    <recommendedName>
        <fullName evidence="1">GIY-YIG domain-containing protein</fullName>
    </recommendedName>
</protein>
<dbReference type="PROSITE" id="PS50164">
    <property type="entry name" value="GIY_YIG"/>
    <property type="match status" value="1"/>
</dbReference>
<keyword evidence="3" id="KW-1185">Reference proteome</keyword>
<dbReference type="InterPro" id="IPR025579">
    <property type="entry name" value="DUF4357"/>
</dbReference>
<organism evidence="2 3">
    <name type="scientific">Halanaerobium saccharolyticum subsp. saccharolyticum DSM 6643</name>
    <dbReference type="NCBI Taxonomy" id="1293054"/>
    <lineage>
        <taxon>Bacteria</taxon>
        <taxon>Bacillati</taxon>
        <taxon>Bacillota</taxon>
        <taxon>Clostridia</taxon>
        <taxon>Halanaerobiales</taxon>
        <taxon>Halanaerobiaceae</taxon>
        <taxon>Halanaerobium</taxon>
    </lineage>
</organism>
<dbReference type="Pfam" id="PF14267">
    <property type="entry name" value="DUF4357"/>
    <property type="match status" value="1"/>
</dbReference>
<name>M5DYK6_9FIRM</name>
<dbReference type="InterPro" id="IPR000305">
    <property type="entry name" value="GIY-YIG_endonuc"/>
</dbReference>
<dbReference type="Proteomes" id="UP000012063">
    <property type="component" value="Unassembled WGS sequence"/>
</dbReference>
<feature type="domain" description="GIY-YIG" evidence="1">
    <location>
        <begin position="51"/>
        <end position="130"/>
    </location>
</feature>
<dbReference type="OrthoDB" id="2656488at2"/>
<proteinExistence type="predicted"/>
<dbReference type="eggNOG" id="COG0322">
    <property type="taxonomic scope" value="Bacteria"/>
</dbReference>
<dbReference type="EMBL" id="CAUI01000005">
    <property type="protein sequence ID" value="CCU78678.1"/>
    <property type="molecule type" value="Genomic_DNA"/>
</dbReference>
<comment type="caution">
    <text evidence="2">The sequence shown here is derived from an EMBL/GenBank/DDBJ whole genome shotgun (WGS) entry which is preliminary data.</text>
</comment>